<comment type="caution">
    <text evidence="1">The sequence shown here is derived from an EMBL/GenBank/DDBJ whole genome shotgun (WGS) entry which is preliminary data.</text>
</comment>
<organism evidence="1 2">
    <name type="scientific">Limosilactobacillus portuensis</name>
    <dbReference type="NCBI Taxonomy" id="2742601"/>
    <lineage>
        <taxon>Bacteria</taxon>
        <taxon>Bacillati</taxon>
        <taxon>Bacillota</taxon>
        <taxon>Bacilli</taxon>
        <taxon>Lactobacillales</taxon>
        <taxon>Lactobacillaceae</taxon>
        <taxon>Limosilactobacillus</taxon>
    </lineage>
</organism>
<evidence type="ECO:0000313" key="2">
    <source>
        <dbReference type="Proteomes" id="UP001196248"/>
    </source>
</evidence>
<dbReference type="Proteomes" id="UP001196248">
    <property type="component" value="Unassembled WGS sequence"/>
</dbReference>
<protein>
    <submittedName>
        <fullName evidence="1">Uncharacterized protein</fullName>
    </submittedName>
</protein>
<dbReference type="RefSeq" id="WP_216972477.1">
    <property type="nucleotide sequence ID" value="NZ_JAHPJJ010000028.1"/>
</dbReference>
<gene>
    <name evidence="1" type="ORF">KSL82_09440</name>
</gene>
<proteinExistence type="predicted"/>
<reference evidence="1 2" key="1">
    <citation type="submission" date="2021-06" db="EMBL/GenBank/DDBJ databases">
        <title>Limosilactobacillus angelus sp. nov., isolated from the human vagina.</title>
        <authorList>
            <person name="Chen Y.-S."/>
        </authorList>
    </citation>
    <scope>NUCLEOTIDE SEQUENCE [LARGE SCALE GENOMIC DNA]</scope>
    <source>
        <strain evidence="1 2">P5L02</strain>
    </source>
</reference>
<name>A0ABS6J0V5_9LACO</name>
<dbReference type="EMBL" id="JAHPJJ010000028">
    <property type="protein sequence ID" value="MBU9696102.1"/>
    <property type="molecule type" value="Genomic_DNA"/>
</dbReference>
<accession>A0ABS6J0V5</accession>
<keyword evidence="2" id="KW-1185">Reference proteome</keyword>
<sequence>MSSFIQGMENAIKYKDDLARLAVEMFGYEVLKNYEITFEGISKTGHRINIPITEDMLYVPD</sequence>
<evidence type="ECO:0000313" key="1">
    <source>
        <dbReference type="EMBL" id="MBU9696102.1"/>
    </source>
</evidence>